<comment type="caution">
    <text evidence="1">The sequence shown here is derived from an EMBL/GenBank/DDBJ whole genome shotgun (WGS) entry which is preliminary data.</text>
</comment>
<evidence type="ECO:0000313" key="1">
    <source>
        <dbReference type="EMBL" id="RBQ09990.1"/>
    </source>
</evidence>
<dbReference type="Gene3D" id="2.60.120.10">
    <property type="entry name" value="Jelly Rolls"/>
    <property type="match status" value="1"/>
</dbReference>
<sequence>MKPFFNNLEKLHPLSEEFITYYEQNCQVVTVRKHKHILSPIDSNNAMYFLIKGVVRGFIKDRKKDISTWFGFENQIIEAIRHPGQQSNHSVEYLQALEDCYLVRIPYSLTDTLSFNYPEWDVIARKILEMQYFMASERSIIARIPTALGRYLRLENTIFDIERVPQRYLASYLGMRLETLSRIRNRATDQEIKMLA</sequence>
<dbReference type="AlphaFoldDB" id="A0A366L869"/>
<dbReference type="InterPro" id="IPR014710">
    <property type="entry name" value="RmlC-like_jellyroll"/>
</dbReference>
<dbReference type="OrthoDB" id="752588at2"/>
<protein>
    <submittedName>
        <fullName evidence="1">Crp/Fnr family transcriptional regulator</fullName>
    </submittedName>
</protein>
<name>A0A366L869_9SPHI</name>
<accession>A0A366L869</accession>
<proteinExistence type="predicted"/>
<dbReference type="InterPro" id="IPR018490">
    <property type="entry name" value="cNMP-bd_dom_sf"/>
</dbReference>
<organism evidence="1 2">
    <name type="scientific">Pedobacter miscanthi</name>
    <dbReference type="NCBI Taxonomy" id="2259170"/>
    <lineage>
        <taxon>Bacteria</taxon>
        <taxon>Pseudomonadati</taxon>
        <taxon>Bacteroidota</taxon>
        <taxon>Sphingobacteriia</taxon>
        <taxon>Sphingobacteriales</taxon>
        <taxon>Sphingobacteriaceae</taxon>
        <taxon>Pedobacter</taxon>
    </lineage>
</organism>
<dbReference type="Proteomes" id="UP000252081">
    <property type="component" value="Unassembled WGS sequence"/>
</dbReference>
<keyword evidence="2" id="KW-1185">Reference proteome</keyword>
<dbReference type="EMBL" id="QNQU01000004">
    <property type="protein sequence ID" value="RBQ09990.1"/>
    <property type="molecule type" value="Genomic_DNA"/>
</dbReference>
<evidence type="ECO:0000313" key="2">
    <source>
        <dbReference type="Proteomes" id="UP000252081"/>
    </source>
</evidence>
<dbReference type="SUPFAM" id="SSF51206">
    <property type="entry name" value="cAMP-binding domain-like"/>
    <property type="match status" value="1"/>
</dbReference>
<reference evidence="1 2" key="1">
    <citation type="submission" date="2018-07" db="EMBL/GenBank/DDBJ databases">
        <title>A draft genome of a endophytic bacteria, a new species of Pedobacter.</title>
        <authorList>
            <person name="Zhang Z.D."/>
            <person name="Chen Z.J."/>
        </authorList>
    </citation>
    <scope>NUCLEOTIDE SEQUENCE [LARGE SCALE GENOMIC DNA]</scope>
    <source>
        <strain evidence="1 2">RS10</strain>
    </source>
</reference>
<gene>
    <name evidence="1" type="ORF">DRW42_06010</name>
</gene>
<dbReference type="RefSeq" id="WP_113947925.1">
    <property type="nucleotide sequence ID" value="NZ_QNQU01000004.1"/>
</dbReference>